<dbReference type="EMBL" id="JBFXLR010000084">
    <property type="protein sequence ID" value="KAL2838498.1"/>
    <property type="molecule type" value="Genomic_DNA"/>
</dbReference>
<dbReference type="GeneID" id="98152909"/>
<protein>
    <submittedName>
        <fullName evidence="1">Uncharacterized protein</fullName>
    </submittedName>
</protein>
<sequence length="148" mass="15756">MGPSLAVSALRYAQGFRGCLTLTCPSRTLQSAPRNGDHEAHRCLVPRNPSVGRCDEPLASPYFFARSCPAQVPAGRSIRHELKPNACLVSAAGGKCAAAVHGLPGVVADFVVKHCFSRDSLAPSRAKKVHPSVLLAITRLIKGRIFSE</sequence>
<proteinExistence type="predicted"/>
<evidence type="ECO:0000313" key="2">
    <source>
        <dbReference type="Proteomes" id="UP001610444"/>
    </source>
</evidence>
<organism evidence="1 2">
    <name type="scientific">Aspergillus pseudodeflectus</name>
    <dbReference type="NCBI Taxonomy" id="176178"/>
    <lineage>
        <taxon>Eukaryota</taxon>
        <taxon>Fungi</taxon>
        <taxon>Dikarya</taxon>
        <taxon>Ascomycota</taxon>
        <taxon>Pezizomycotina</taxon>
        <taxon>Eurotiomycetes</taxon>
        <taxon>Eurotiomycetidae</taxon>
        <taxon>Eurotiales</taxon>
        <taxon>Aspergillaceae</taxon>
        <taxon>Aspergillus</taxon>
        <taxon>Aspergillus subgen. Nidulantes</taxon>
    </lineage>
</organism>
<comment type="caution">
    <text evidence="1">The sequence shown here is derived from an EMBL/GenBank/DDBJ whole genome shotgun (WGS) entry which is preliminary data.</text>
</comment>
<keyword evidence="2" id="KW-1185">Reference proteome</keyword>
<gene>
    <name evidence="1" type="ORF">BJX68DRAFT_212280</name>
</gene>
<evidence type="ECO:0000313" key="1">
    <source>
        <dbReference type="EMBL" id="KAL2838498.1"/>
    </source>
</evidence>
<dbReference type="Proteomes" id="UP001610444">
    <property type="component" value="Unassembled WGS sequence"/>
</dbReference>
<dbReference type="RefSeq" id="XP_070893059.1">
    <property type="nucleotide sequence ID" value="XM_071037745.1"/>
</dbReference>
<reference evidence="1 2" key="1">
    <citation type="submission" date="2024-07" db="EMBL/GenBank/DDBJ databases">
        <title>Section-level genome sequencing and comparative genomics of Aspergillus sections Usti and Cavernicolus.</title>
        <authorList>
            <consortium name="Lawrence Berkeley National Laboratory"/>
            <person name="Nybo J.L."/>
            <person name="Vesth T.C."/>
            <person name="Theobald S."/>
            <person name="Frisvad J.C."/>
            <person name="Larsen T.O."/>
            <person name="Kjaerboelling I."/>
            <person name="Rothschild-Mancinelli K."/>
            <person name="Lyhne E.K."/>
            <person name="Kogle M.E."/>
            <person name="Barry K."/>
            <person name="Clum A."/>
            <person name="Na H."/>
            <person name="Ledsgaard L."/>
            <person name="Lin J."/>
            <person name="Lipzen A."/>
            <person name="Kuo A."/>
            <person name="Riley R."/>
            <person name="Mondo S."/>
            <person name="LaButti K."/>
            <person name="Haridas S."/>
            <person name="Pangalinan J."/>
            <person name="Salamov A.A."/>
            <person name="Simmons B.A."/>
            <person name="Magnuson J.K."/>
            <person name="Chen J."/>
            <person name="Drula E."/>
            <person name="Henrissat B."/>
            <person name="Wiebenga A."/>
            <person name="Lubbers R.J."/>
            <person name="Gomes A.C."/>
            <person name="Macurrencykelacurrency M.R."/>
            <person name="Stajich J."/>
            <person name="Grigoriev I.V."/>
            <person name="Mortensen U.H."/>
            <person name="De vries R.P."/>
            <person name="Baker S.E."/>
            <person name="Andersen M.R."/>
        </authorList>
    </citation>
    <scope>NUCLEOTIDE SEQUENCE [LARGE SCALE GENOMIC DNA]</scope>
    <source>
        <strain evidence="1 2">CBS 756.74</strain>
    </source>
</reference>
<name>A0ABR4JHR3_9EURO</name>
<accession>A0ABR4JHR3</accession>